<sequence length="68" mass="7991">MRRELSSMEKEVSFMLVEIDYDNRAKRLGSSKVPASNSQLLPRRWNASMVLKISVYYLLFAQIRRVVL</sequence>
<proteinExistence type="predicted"/>
<accession>A0AAP0B8S9</accession>
<comment type="caution">
    <text evidence="1">The sequence shown here is derived from an EMBL/GenBank/DDBJ whole genome shotgun (WGS) entry which is preliminary data.</text>
</comment>
<protein>
    <submittedName>
        <fullName evidence="1">Uncharacterized protein</fullName>
    </submittedName>
</protein>
<reference evidence="1 2" key="1">
    <citation type="journal article" date="2022" name="Nat. Plants">
        <title>Genomes of leafy and leafless Platanthera orchids illuminate the evolution of mycoheterotrophy.</title>
        <authorList>
            <person name="Li M.H."/>
            <person name="Liu K.W."/>
            <person name="Li Z."/>
            <person name="Lu H.C."/>
            <person name="Ye Q.L."/>
            <person name="Zhang D."/>
            <person name="Wang J.Y."/>
            <person name="Li Y.F."/>
            <person name="Zhong Z.M."/>
            <person name="Liu X."/>
            <person name="Yu X."/>
            <person name="Liu D.K."/>
            <person name="Tu X.D."/>
            <person name="Liu B."/>
            <person name="Hao Y."/>
            <person name="Liao X.Y."/>
            <person name="Jiang Y.T."/>
            <person name="Sun W.H."/>
            <person name="Chen J."/>
            <person name="Chen Y.Q."/>
            <person name="Ai Y."/>
            <person name="Zhai J.W."/>
            <person name="Wu S.S."/>
            <person name="Zhou Z."/>
            <person name="Hsiao Y.Y."/>
            <person name="Wu W.L."/>
            <person name="Chen Y.Y."/>
            <person name="Lin Y.F."/>
            <person name="Hsu J.L."/>
            <person name="Li C.Y."/>
            <person name="Wang Z.W."/>
            <person name="Zhao X."/>
            <person name="Zhong W.Y."/>
            <person name="Ma X.K."/>
            <person name="Ma L."/>
            <person name="Huang J."/>
            <person name="Chen G.Z."/>
            <person name="Huang M.Z."/>
            <person name="Huang L."/>
            <person name="Peng D.H."/>
            <person name="Luo Y.B."/>
            <person name="Zou S.Q."/>
            <person name="Chen S.P."/>
            <person name="Lan S."/>
            <person name="Tsai W.C."/>
            <person name="Van de Peer Y."/>
            <person name="Liu Z.J."/>
        </authorList>
    </citation>
    <scope>NUCLEOTIDE SEQUENCE [LARGE SCALE GENOMIC DNA]</scope>
    <source>
        <strain evidence="1">Lor287</strain>
    </source>
</reference>
<evidence type="ECO:0000313" key="1">
    <source>
        <dbReference type="EMBL" id="KAK8933340.1"/>
    </source>
</evidence>
<name>A0AAP0B8S9_9ASPA</name>
<dbReference type="Proteomes" id="UP001418222">
    <property type="component" value="Unassembled WGS sequence"/>
</dbReference>
<keyword evidence="2" id="KW-1185">Reference proteome</keyword>
<organism evidence="1 2">
    <name type="scientific">Platanthera zijinensis</name>
    <dbReference type="NCBI Taxonomy" id="2320716"/>
    <lineage>
        <taxon>Eukaryota</taxon>
        <taxon>Viridiplantae</taxon>
        <taxon>Streptophyta</taxon>
        <taxon>Embryophyta</taxon>
        <taxon>Tracheophyta</taxon>
        <taxon>Spermatophyta</taxon>
        <taxon>Magnoliopsida</taxon>
        <taxon>Liliopsida</taxon>
        <taxon>Asparagales</taxon>
        <taxon>Orchidaceae</taxon>
        <taxon>Orchidoideae</taxon>
        <taxon>Orchideae</taxon>
        <taxon>Orchidinae</taxon>
        <taxon>Platanthera</taxon>
    </lineage>
</organism>
<dbReference type="AlphaFoldDB" id="A0AAP0B8S9"/>
<evidence type="ECO:0000313" key="2">
    <source>
        <dbReference type="Proteomes" id="UP001418222"/>
    </source>
</evidence>
<dbReference type="EMBL" id="JBBWWQ010000013">
    <property type="protein sequence ID" value="KAK8933340.1"/>
    <property type="molecule type" value="Genomic_DNA"/>
</dbReference>
<gene>
    <name evidence="1" type="ORF">KSP39_PZI015975</name>
</gene>